<reference evidence="1" key="1">
    <citation type="submission" date="2019-02" db="EMBL/GenBank/DDBJ databases">
        <authorList>
            <person name="Gruber-Vodicka R. H."/>
            <person name="Seah K. B. B."/>
        </authorList>
    </citation>
    <scope>NUCLEOTIDE SEQUENCE</scope>
    <source>
        <strain evidence="3">BECK_SA2B12</strain>
        <strain evidence="1">BECK_SA2B15</strain>
        <strain evidence="2">BECK_SA2B20</strain>
    </source>
</reference>
<dbReference type="EMBL" id="CAADFJ010000221">
    <property type="protein sequence ID" value="VFK04926.1"/>
    <property type="molecule type" value="Genomic_DNA"/>
</dbReference>
<name>A0A450V8W1_9GAMM</name>
<sequence>MIIDRIATVFCSNKDSTAKAIIHGAAAEAGVVGLATAQIPGDHLAIGVQQIALVLHLADVYEKRLDRAGAMAIARAAMATFLAPETVNQVVKYIPGIGNVANMTVAGSITEATGWMAVKMFKDGTWFEVSKGTQ</sequence>
<protein>
    <submittedName>
        <fullName evidence="1">Uncharacterized conserved protein, DUF697 family</fullName>
    </submittedName>
</protein>
<gene>
    <name evidence="1" type="ORF">BECKH772A_GA0070896_102211</name>
    <name evidence="2" type="ORF">BECKH772B_GA0070898_102291</name>
    <name evidence="3" type="ORF">BECKH772C_GA0070978_102211</name>
</gene>
<evidence type="ECO:0000313" key="2">
    <source>
        <dbReference type="EMBL" id="VFK01378.1"/>
    </source>
</evidence>
<accession>A0A450V8W1</accession>
<proteinExistence type="predicted"/>
<dbReference type="AlphaFoldDB" id="A0A450V8W1"/>
<evidence type="ECO:0000313" key="1">
    <source>
        <dbReference type="EMBL" id="VFK01262.1"/>
    </source>
</evidence>
<dbReference type="EMBL" id="CAADFG010000221">
    <property type="protein sequence ID" value="VFK01262.1"/>
    <property type="molecule type" value="Genomic_DNA"/>
</dbReference>
<evidence type="ECO:0000313" key="3">
    <source>
        <dbReference type="EMBL" id="VFK04926.1"/>
    </source>
</evidence>
<dbReference type="EMBL" id="CAADFI010000229">
    <property type="protein sequence ID" value="VFK01378.1"/>
    <property type="molecule type" value="Genomic_DNA"/>
</dbReference>
<organism evidence="1">
    <name type="scientific">Candidatus Kentrum eta</name>
    <dbReference type="NCBI Taxonomy" id="2126337"/>
    <lineage>
        <taxon>Bacteria</taxon>
        <taxon>Pseudomonadati</taxon>
        <taxon>Pseudomonadota</taxon>
        <taxon>Gammaproteobacteria</taxon>
        <taxon>Candidatus Kentrum</taxon>
    </lineage>
</organism>